<proteinExistence type="predicted"/>
<reference evidence="1" key="1">
    <citation type="submission" date="2014-11" db="EMBL/GenBank/DDBJ databases">
        <authorList>
            <person name="Amaro Gonzalez C."/>
        </authorList>
    </citation>
    <scope>NUCLEOTIDE SEQUENCE</scope>
</reference>
<dbReference type="AlphaFoldDB" id="A0A0E9R351"/>
<reference evidence="1" key="2">
    <citation type="journal article" date="2015" name="Fish Shellfish Immunol.">
        <title>Early steps in the European eel (Anguilla anguilla)-Vibrio vulnificus interaction in the gills: Role of the RtxA13 toxin.</title>
        <authorList>
            <person name="Callol A."/>
            <person name="Pajuelo D."/>
            <person name="Ebbesson L."/>
            <person name="Teles M."/>
            <person name="MacKenzie S."/>
            <person name="Amaro C."/>
        </authorList>
    </citation>
    <scope>NUCLEOTIDE SEQUENCE</scope>
</reference>
<protein>
    <submittedName>
        <fullName evidence="1">Uncharacterized protein</fullName>
    </submittedName>
</protein>
<organism evidence="1">
    <name type="scientific">Anguilla anguilla</name>
    <name type="common">European freshwater eel</name>
    <name type="synonym">Muraena anguilla</name>
    <dbReference type="NCBI Taxonomy" id="7936"/>
    <lineage>
        <taxon>Eukaryota</taxon>
        <taxon>Metazoa</taxon>
        <taxon>Chordata</taxon>
        <taxon>Craniata</taxon>
        <taxon>Vertebrata</taxon>
        <taxon>Euteleostomi</taxon>
        <taxon>Actinopterygii</taxon>
        <taxon>Neopterygii</taxon>
        <taxon>Teleostei</taxon>
        <taxon>Anguilliformes</taxon>
        <taxon>Anguillidae</taxon>
        <taxon>Anguilla</taxon>
    </lineage>
</organism>
<name>A0A0E9R351_ANGAN</name>
<evidence type="ECO:0000313" key="1">
    <source>
        <dbReference type="EMBL" id="JAH23197.1"/>
    </source>
</evidence>
<sequence length="26" mass="2893">MEKINLANINKSGKYLARLSLIMLAS</sequence>
<accession>A0A0E9R351</accession>
<dbReference type="EMBL" id="GBXM01085380">
    <property type="protein sequence ID" value="JAH23197.1"/>
    <property type="molecule type" value="Transcribed_RNA"/>
</dbReference>